<feature type="domain" description="Condensin complex subunit 1 N-terminal" evidence="13">
    <location>
        <begin position="76"/>
        <end position="264"/>
    </location>
</feature>
<proteinExistence type="inferred from homology"/>
<dbReference type="InterPro" id="IPR024324">
    <property type="entry name" value="Condensin_cplx_su1_N"/>
</dbReference>
<dbReference type="GO" id="GO:0007076">
    <property type="term" value="P:mitotic chromosome condensation"/>
    <property type="evidence" value="ECO:0007669"/>
    <property type="project" value="InterPro"/>
</dbReference>
<evidence type="ECO:0000256" key="1">
    <source>
        <dbReference type="ARBA" id="ARBA00004123"/>
    </source>
</evidence>
<dbReference type="PANTHER" id="PTHR14222">
    <property type="entry name" value="CONDENSIN"/>
    <property type="match status" value="1"/>
</dbReference>
<dbReference type="GO" id="GO:0005634">
    <property type="term" value="C:nucleus"/>
    <property type="evidence" value="ECO:0007669"/>
    <property type="project" value="UniProtKB-SubCell"/>
</dbReference>
<evidence type="ECO:0000256" key="11">
    <source>
        <dbReference type="SAM" id="MobiDB-lite"/>
    </source>
</evidence>
<comment type="similarity">
    <text evidence="3 10">Belongs to the CND1 (condensin subunit 1) family.</text>
</comment>
<dbReference type="Gene3D" id="1.25.10.10">
    <property type="entry name" value="Leucine-rich Repeat Variant"/>
    <property type="match status" value="2"/>
</dbReference>
<feature type="domain" description="Condensin complex subunit 1 C-terminal" evidence="12">
    <location>
        <begin position="1109"/>
        <end position="1269"/>
    </location>
</feature>
<feature type="compositionally biased region" description="Basic residues" evidence="11">
    <location>
        <begin position="571"/>
        <end position="585"/>
    </location>
</feature>
<evidence type="ECO:0000256" key="2">
    <source>
        <dbReference type="ARBA" id="ARBA00004286"/>
    </source>
</evidence>
<feature type="compositionally biased region" description="Basic and acidic residues" evidence="11">
    <location>
        <begin position="1333"/>
        <end position="1350"/>
    </location>
</feature>
<reference evidence="15" key="2">
    <citation type="submission" date="2015-01" db="EMBL/GenBank/DDBJ databases">
        <title>Evolutionary Origins and Diversification of the Mycorrhizal Mutualists.</title>
        <authorList>
            <consortium name="DOE Joint Genome Institute"/>
            <consortium name="Mycorrhizal Genomics Consortium"/>
            <person name="Kohler A."/>
            <person name="Kuo A."/>
            <person name="Nagy L.G."/>
            <person name="Floudas D."/>
            <person name="Copeland A."/>
            <person name="Barry K.W."/>
            <person name="Cichocki N."/>
            <person name="Veneault-Fourrey C."/>
            <person name="LaButti K."/>
            <person name="Lindquist E.A."/>
            <person name="Lipzen A."/>
            <person name="Lundell T."/>
            <person name="Morin E."/>
            <person name="Murat C."/>
            <person name="Riley R."/>
            <person name="Ohm R."/>
            <person name="Sun H."/>
            <person name="Tunlid A."/>
            <person name="Henrissat B."/>
            <person name="Grigoriev I.V."/>
            <person name="Hibbett D.S."/>
            <person name="Martin F."/>
        </authorList>
    </citation>
    <scope>NUCLEOTIDE SEQUENCE [LARGE SCALE GENOMIC DNA]</scope>
    <source>
        <strain evidence="15">F 1598</strain>
    </source>
</reference>
<feature type="compositionally biased region" description="Acidic residues" evidence="11">
    <location>
        <begin position="1370"/>
        <end position="1379"/>
    </location>
</feature>
<feature type="compositionally biased region" description="Basic residues" evidence="11">
    <location>
        <begin position="1351"/>
        <end position="1366"/>
    </location>
</feature>
<comment type="function">
    <text evidence="10">Regulatory subunit of the condensin complex, a complex required for conversion of interphase chromatin into mitotic-like condense chromosomes. The condensin complex probably introduces positive supercoils into relaxed DNA in the presence of type I topoisomerases and converts nicked DNA into positive knotted forms in the presence of type II topoisomerases.</text>
</comment>
<evidence type="ECO:0000313" key="15">
    <source>
        <dbReference type="Proteomes" id="UP000054166"/>
    </source>
</evidence>
<evidence type="ECO:0000256" key="7">
    <source>
        <dbReference type="ARBA" id="ARBA00023067"/>
    </source>
</evidence>
<dbReference type="InParanoid" id="A0A0C3FXX3"/>
<dbReference type="OrthoDB" id="436262at2759"/>
<keyword evidence="8" id="KW-0539">Nucleus</keyword>
<dbReference type="InterPro" id="IPR026971">
    <property type="entry name" value="CND1/NCAPD3"/>
</dbReference>
<dbReference type="InterPro" id="IPR011989">
    <property type="entry name" value="ARM-like"/>
</dbReference>
<name>A0A0C3FXX3_PILCF</name>
<evidence type="ECO:0000256" key="5">
    <source>
        <dbReference type="ARBA" id="ARBA00022618"/>
    </source>
</evidence>
<evidence type="ECO:0000259" key="13">
    <source>
        <dbReference type="Pfam" id="PF12922"/>
    </source>
</evidence>
<gene>
    <name evidence="14" type="ORF">PILCRDRAFT_817996</name>
</gene>
<dbReference type="Proteomes" id="UP000054166">
    <property type="component" value="Unassembled WGS sequence"/>
</dbReference>
<accession>A0A0C3FXX3</accession>
<sequence>MSDPAAFNLQDELQSLADPAQYQFDHEQDLSQSTPRALLQDILPSLASHPESITDPVIFDTLRSILKHADVVPGPVMSTLLDSLLEGLTGVVERVLRDEEGYLAGDRESETEDKRAPLEMYAFLLQWFVSAAEKVKGSSSSAAAGSLPADDADASPVAPKVRKGRKTGGGVAANATRTPAAKKKEAWSWIDQIPALLTVICKTLRIKSHRIWTTSPERDVFITCITRPAYHISESELYMKHPPTKLLLYKLLSLAIKHHSHALHAQISILQSLQYYEHLAEPMAELLGVLAKEFDYAQLGDEVLREVGGRVFGAADSRGPRSFSKFLVRFSEICPRGVLKQLSLLLAHLDSESYPMRMAMVEVIGNLIRELALSSDPSLSTSTPTDLPQSQPPKKQLTQLYTLLLSRTLDLSSYVRTRTLTVLTKLCDLPTKFPAQRLAMTRAAVEMLEDKAAGVRKGAVGLLGRLVVTHPWGLMHGGLLALGEWEERYRKVREELEGVEGGVGVGGEEEEVGEEHVKVEDGMEIDDEGGDTEIEDDGEGDGDDTDDDSDEEMPSDPNISSETSSAPVTPKKNKKKKKKKSLKPRKSSLNLESLKTLTNEQAALAALESNQILHLRLRKKYYAEGLNFIRMVEGAMEILTQLLGSTNKAEVLEAMEFFRIAWEYQFDSAELGIKKMLHLIWSKDNNSSTSEDGKELKGVRSRLLECYRSLYFDPLPDMEPKQQVNRIAKNMIELTYDATLAELTSLEEMMRSMMDDGQIHQDVIAKLWQVYSSDKQLPKPQRRGAIIILGMLALARRSVVTERVDTLLRVGLGPLGKADLTLARYTGLALQRLNGSAKKIKGSLLDKTLRIEMDNPIFRKLQDAVEHPCRSKDWFGMAEQAINTIYALGEHPDELCNTIIKNLTRRAFMPRPKAAAATDPDAMDEDQLVGDKSVDKTEDGDVTMTQDGSVQDEKEKDVGDAFELSQLLFVVGHVAIKHIVFLELVEREWKRQKDEKTAGDKQAAANSPNRAAKDGEELDQVAGNAEDEIGDRIAGVRETELLYGPESLLAIYGPMLVHICGSPHKFKNRTLRAAATLSFSKFLCVSSQFCDQHHRLLFKILETSKDPNIRSNIVIALGDVAVSFSNIVDENSNELYKGLSDGDLVVKKNTLMVLTHLILNGMIKVKGQLGEMAKCLEDPEPRIADLAKLFFTELSTKENAIYNNLPDVISHLSIGDHAVDEETFQSTMRYIFSFIAKEKQAENIVEKLCHRFRLSEDPRQWRDIAFCLSLLPFKSERSVKKLIEGLQFYRDKLHEETVFTRFTEILAKARSNKSANKPDTELNEFEAILEEHKTQGAEDQALEKRVEGKKAAAKKRATKRTARKKQATPVDDEDDDMYL</sequence>
<dbReference type="PANTHER" id="PTHR14222:SF2">
    <property type="entry name" value="CONDENSIN COMPLEX SUBUNIT 1"/>
    <property type="match status" value="1"/>
</dbReference>
<evidence type="ECO:0000256" key="9">
    <source>
        <dbReference type="ARBA" id="ARBA00023306"/>
    </source>
</evidence>
<feature type="region of interest" description="Disordered" evidence="11">
    <location>
        <begin position="500"/>
        <end position="585"/>
    </location>
</feature>
<keyword evidence="9 10" id="KW-0131">Cell cycle</keyword>
<feature type="region of interest" description="Disordered" evidence="11">
    <location>
        <begin position="1333"/>
        <end position="1379"/>
    </location>
</feature>
<evidence type="ECO:0000313" key="14">
    <source>
        <dbReference type="EMBL" id="KIM84439.1"/>
    </source>
</evidence>
<dbReference type="EMBL" id="KN832987">
    <property type="protein sequence ID" value="KIM84439.1"/>
    <property type="molecule type" value="Genomic_DNA"/>
</dbReference>
<evidence type="ECO:0000259" key="12">
    <source>
        <dbReference type="Pfam" id="PF12717"/>
    </source>
</evidence>
<evidence type="ECO:0000256" key="4">
    <source>
        <dbReference type="ARBA" id="ARBA00022454"/>
    </source>
</evidence>
<feature type="region of interest" description="Disordered" evidence="11">
    <location>
        <begin position="993"/>
        <end position="1024"/>
    </location>
</feature>
<reference evidence="14 15" key="1">
    <citation type="submission" date="2014-04" db="EMBL/GenBank/DDBJ databases">
        <authorList>
            <consortium name="DOE Joint Genome Institute"/>
            <person name="Kuo A."/>
            <person name="Tarkka M."/>
            <person name="Buscot F."/>
            <person name="Kohler A."/>
            <person name="Nagy L.G."/>
            <person name="Floudas D."/>
            <person name="Copeland A."/>
            <person name="Barry K.W."/>
            <person name="Cichocki N."/>
            <person name="Veneault-Fourrey C."/>
            <person name="LaButti K."/>
            <person name="Lindquist E.A."/>
            <person name="Lipzen A."/>
            <person name="Lundell T."/>
            <person name="Morin E."/>
            <person name="Murat C."/>
            <person name="Sun H."/>
            <person name="Tunlid A."/>
            <person name="Henrissat B."/>
            <person name="Grigoriev I.V."/>
            <person name="Hibbett D.S."/>
            <person name="Martin F."/>
            <person name="Nordberg H.P."/>
            <person name="Cantor M.N."/>
            <person name="Hua S.X."/>
        </authorList>
    </citation>
    <scope>NUCLEOTIDE SEQUENCE [LARGE SCALE GENOMIC DNA]</scope>
    <source>
        <strain evidence="14 15">F 1598</strain>
    </source>
</reference>
<protein>
    <recommendedName>
        <fullName evidence="10">Condensin complex subunit 1</fullName>
    </recommendedName>
</protein>
<keyword evidence="4" id="KW-0158">Chromosome</keyword>
<dbReference type="InterPro" id="IPR007673">
    <property type="entry name" value="Condensin_cplx_su1"/>
</dbReference>
<dbReference type="GO" id="GO:0010032">
    <property type="term" value="P:meiotic chromosome condensation"/>
    <property type="evidence" value="ECO:0007669"/>
    <property type="project" value="TreeGrafter"/>
</dbReference>
<dbReference type="InterPro" id="IPR016024">
    <property type="entry name" value="ARM-type_fold"/>
</dbReference>
<keyword evidence="6 10" id="KW-0498">Mitosis</keyword>
<dbReference type="GO" id="GO:0042393">
    <property type="term" value="F:histone binding"/>
    <property type="evidence" value="ECO:0007669"/>
    <property type="project" value="TreeGrafter"/>
</dbReference>
<keyword evidence="15" id="KW-1185">Reference proteome</keyword>
<evidence type="ECO:0000256" key="10">
    <source>
        <dbReference type="PIRNR" id="PIRNR017127"/>
    </source>
</evidence>
<dbReference type="STRING" id="765440.A0A0C3FXX3"/>
<dbReference type="HOGENOM" id="CLU_001867_2_1_1"/>
<dbReference type="Pfam" id="PF12717">
    <property type="entry name" value="Cnd1"/>
    <property type="match status" value="1"/>
</dbReference>
<dbReference type="GO" id="GO:0051301">
    <property type="term" value="P:cell division"/>
    <property type="evidence" value="ECO:0007669"/>
    <property type="project" value="UniProtKB-KW"/>
</dbReference>
<dbReference type="PIRSF" id="PIRSF017127">
    <property type="entry name" value="Condensin_D2"/>
    <property type="match status" value="1"/>
</dbReference>
<feature type="compositionally biased region" description="Low complexity" evidence="11">
    <location>
        <begin position="140"/>
        <end position="159"/>
    </location>
</feature>
<feature type="region of interest" description="Disordered" evidence="11">
    <location>
        <begin position="931"/>
        <end position="954"/>
    </location>
</feature>
<dbReference type="FunCoup" id="A0A0C3FXX3">
    <property type="interactions" value="302"/>
</dbReference>
<evidence type="ECO:0000256" key="8">
    <source>
        <dbReference type="ARBA" id="ARBA00023242"/>
    </source>
</evidence>
<organism evidence="14 15">
    <name type="scientific">Piloderma croceum (strain F 1598)</name>
    <dbReference type="NCBI Taxonomy" id="765440"/>
    <lineage>
        <taxon>Eukaryota</taxon>
        <taxon>Fungi</taxon>
        <taxon>Dikarya</taxon>
        <taxon>Basidiomycota</taxon>
        <taxon>Agaricomycotina</taxon>
        <taxon>Agaricomycetes</taxon>
        <taxon>Agaricomycetidae</taxon>
        <taxon>Atheliales</taxon>
        <taxon>Atheliaceae</taxon>
        <taxon>Piloderma</taxon>
    </lineage>
</organism>
<dbReference type="SUPFAM" id="SSF48371">
    <property type="entry name" value="ARM repeat"/>
    <property type="match status" value="1"/>
</dbReference>
<dbReference type="Pfam" id="PF12922">
    <property type="entry name" value="Cnd1_N"/>
    <property type="match status" value="1"/>
</dbReference>
<evidence type="ECO:0000256" key="3">
    <source>
        <dbReference type="ARBA" id="ARBA00009606"/>
    </source>
</evidence>
<feature type="region of interest" description="Disordered" evidence="11">
    <location>
        <begin position="140"/>
        <end position="177"/>
    </location>
</feature>
<evidence type="ECO:0000256" key="6">
    <source>
        <dbReference type="ARBA" id="ARBA00022776"/>
    </source>
</evidence>
<dbReference type="GO" id="GO:0000796">
    <property type="term" value="C:condensin complex"/>
    <property type="evidence" value="ECO:0007669"/>
    <property type="project" value="TreeGrafter"/>
</dbReference>
<dbReference type="InterPro" id="IPR032682">
    <property type="entry name" value="Cnd1_C"/>
</dbReference>
<feature type="compositionally biased region" description="Acidic residues" evidence="11">
    <location>
        <begin position="522"/>
        <end position="554"/>
    </location>
</feature>
<keyword evidence="7 10" id="KW-0226">DNA condensation</keyword>
<comment type="subcellular location">
    <subcellularLocation>
        <location evidence="2">Chromosome</location>
    </subcellularLocation>
    <subcellularLocation>
        <location evidence="1">Nucleus</location>
    </subcellularLocation>
</comment>
<dbReference type="GO" id="GO:0000779">
    <property type="term" value="C:condensed chromosome, centromeric region"/>
    <property type="evidence" value="ECO:0007669"/>
    <property type="project" value="TreeGrafter"/>
</dbReference>
<feature type="compositionally biased region" description="Polar residues" evidence="11">
    <location>
        <begin position="558"/>
        <end position="567"/>
    </location>
</feature>
<keyword evidence="5 10" id="KW-0132">Cell division</keyword>